<name>A0A8S2HZF8_9BILA</name>
<dbReference type="EMBL" id="CAJNOK010004007">
    <property type="protein sequence ID" value="CAF0922835.1"/>
    <property type="molecule type" value="Genomic_DNA"/>
</dbReference>
<dbReference type="Proteomes" id="UP000682733">
    <property type="component" value="Unassembled WGS sequence"/>
</dbReference>
<dbReference type="AlphaFoldDB" id="A0A8S2HZF8"/>
<evidence type="ECO:0000313" key="3">
    <source>
        <dbReference type="EMBL" id="CAF3700115.1"/>
    </source>
</evidence>
<reference evidence="3" key="1">
    <citation type="submission" date="2021-02" db="EMBL/GenBank/DDBJ databases">
        <authorList>
            <person name="Nowell W R."/>
        </authorList>
    </citation>
    <scope>NUCLEOTIDE SEQUENCE</scope>
</reference>
<evidence type="ECO:0000313" key="4">
    <source>
        <dbReference type="Proteomes" id="UP000682733"/>
    </source>
</evidence>
<accession>A0A8S2HZF8</accession>
<feature type="region of interest" description="Disordered" evidence="1">
    <location>
        <begin position="1"/>
        <end position="85"/>
    </location>
</feature>
<protein>
    <submittedName>
        <fullName evidence="3">Uncharacterized protein</fullName>
    </submittedName>
</protein>
<dbReference type="Proteomes" id="UP000677228">
    <property type="component" value="Unassembled WGS sequence"/>
</dbReference>
<evidence type="ECO:0000313" key="2">
    <source>
        <dbReference type="EMBL" id="CAF0922835.1"/>
    </source>
</evidence>
<evidence type="ECO:0000256" key="1">
    <source>
        <dbReference type="SAM" id="MobiDB-lite"/>
    </source>
</evidence>
<feature type="compositionally biased region" description="Basic and acidic residues" evidence="1">
    <location>
        <begin position="31"/>
        <end position="45"/>
    </location>
</feature>
<comment type="caution">
    <text evidence="3">The sequence shown here is derived from an EMBL/GenBank/DDBJ whole genome shotgun (WGS) entry which is preliminary data.</text>
</comment>
<dbReference type="EMBL" id="CAJOBA010004009">
    <property type="protein sequence ID" value="CAF3700115.1"/>
    <property type="molecule type" value="Genomic_DNA"/>
</dbReference>
<sequence>MPAEDEIPHSSSEARLSSNQSLPSKKQSTQKPKDHVQRRERRRIELFIGYSDENNTANLPQKQNPSSSSSSPPQVKNIKQNDNQEAEHIVYIPVLPHSESDSEVEKLQETILNRLRHGHRVHPKHCQCLSKIGVGILYTQLLIHNISQHLH</sequence>
<feature type="compositionally biased region" description="Polar residues" evidence="1">
    <location>
        <begin position="9"/>
        <end position="30"/>
    </location>
</feature>
<gene>
    <name evidence="2" type="ORF">OVA965_LOCUS10717</name>
    <name evidence="3" type="ORF">TMI583_LOCUS10713</name>
</gene>
<proteinExistence type="predicted"/>
<feature type="compositionally biased region" description="Polar residues" evidence="1">
    <location>
        <begin position="52"/>
        <end position="64"/>
    </location>
</feature>
<organism evidence="3 4">
    <name type="scientific">Didymodactylos carnosus</name>
    <dbReference type="NCBI Taxonomy" id="1234261"/>
    <lineage>
        <taxon>Eukaryota</taxon>
        <taxon>Metazoa</taxon>
        <taxon>Spiralia</taxon>
        <taxon>Gnathifera</taxon>
        <taxon>Rotifera</taxon>
        <taxon>Eurotatoria</taxon>
        <taxon>Bdelloidea</taxon>
        <taxon>Philodinida</taxon>
        <taxon>Philodinidae</taxon>
        <taxon>Didymodactylos</taxon>
    </lineage>
</organism>